<dbReference type="InterPro" id="IPR050121">
    <property type="entry name" value="Cytochrome_P450_monoxygenase"/>
</dbReference>
<gene>
    <name evidence="8" type="ORF">G7Y89_g14321</name>
</gene>
<evidence type="ECO:0000256" key="1">
    <source>
        <dbReference type="ARBA" id="ARBA00001971"/>
    </source>
</evidence>
<dbReference type="PRINTS" id="PR00463">
    <property type="entry name" value="EP450I"/>
</dbReference>
<dbReference type="InterPro" id="IPR017972">
    <property type="entry name" value="Cyt_P450_CS"/>
</dbReference>
<evidence type="ECO:0000256" key="4">
    <source>
        <dbReference type="ARBA" id="ARBA00022723"/>
    </source>
</evidence>
<keyword evidence="7" id="KW-0503">Monooxygenase</keyword>
<dbReference type="OrthoDB" id="1470350at2759"/>
<evidence type="ECO:0000256" key="5">
    <source>
        <dbReference type="ARBA" id="ARBA00023004"/>
    </source>
</evidence>
<dbReference type="GO" id="GO:0004497">
    <property type="term" value="F:monooxygenase activity"/>
    <property type="evidence" value="ECO:0007669"/>
    <property type="project" value="UniProtKB-KW"/>
</dbReference>
<protein>
    <recommendedName>
        <fullName evidence="10">Cytochrome P450</fullName>
    </recommendedName>
</protein>
<name>A0A8H4VU12_9HELO</name>
<dbReference type="InterPro" id="IPR001128">
    <property type="entry name" value="Cyt_P450"/>
</dbReference>
<dbReference type="InterPro" id="IPR036396">
    <property type="entry name" value="Cyt_P450_sf"/>
</dbReference>
<evidence type="ECO:0000256" key="6">
    <source>
        <dbReference type="PIRSR" id="PIRSR602401-1"/>
    </source>
</evidence>
<organism evidence="8 9">
    <name type="scientific">Cudoniella acicularis</name>
    <dbReference type="NCBI Taxonomy" id="354080"/>
    <lineage>
        <taxon>Eukaryota</taxon>
        <taxon>Fungi</taxon>
        <taxon>Dikarya</taxon>
        <taxon>Ascomycota</taxon>
        <taxon>Pezizomycotina</taxon>
        <taxon>Leotiomycetes</taxon>
        <taxon>Helotiales</taxon>
        <taxon>Tricladiaceae</taxon>
        <taxon>Cudoniella</taxon>
    </lineage>
</organism>
<dbReference type="CDD" id="cd11058">
    <property type="entry name" value="CYP60B-like"/>
    <property type="match status" value="1"/>
</dbReference>
<dbReference type="Gene3D" id="1.10.630.10">
    <property type="entry name" value="Cytochrome P450"/>
    <property type="match status" value="1"/>
</dbReference>
<dbReference type="Proteomes" id="UP000566819">
    <property type="component" value="Unassembled WGS sequence"/>
</dbReference>
<dbReference type="PROSITE" id="PS00086">
    <property type="entry name" value="CYTOCHROME_P450"/>
    <property type="match status" value="1"/>
</dbReference>
<evidence type="ECO:0000256" key="7">
    <source>
        <dbReference type="RuleBase" id="RU000461"/>
    </source>
</evidence>
<dbReference type="PRINTS" id="PR00385">
    <property type="entry name" value="P450"/>
</dbReference>
<dbReference type="GO" id="GO:0005506">
    <property type="term" value="F:iron ion binding"/>
    <property type="evidence" value="ECO:0007669"/>
    <property type="project" value="InterPro"/>
</dbReference>
<dbReference type="GO" id="GO:0016705">
    <property type="term" value="F:oxidoreductase activity, acting on paired donors, with incorporation or reduction of molecular oxygen"/>
    <property type="evidence" value="ECO:0007669"/>
    <property type="project" value="InterPro"/>
</dbReference>
<dbReference type="EMBL" id="JAAMPI010001859">
    <property type="protein sequence ID" value="KAF4622706.1"/>
    <property type="molecule type" value="Genomic_DNA"/>
</dbReference>
<keyword evidence="4 6" id="KW-0479">Metal-binding</keyword>
<feature type="binding site" description="axial binding residue" evidence="6">
    <location>
        <position position="448"/>
    </location>
    <ligand>
        <name>heme</name>
        <dbReference type="ChEBI" id="CHEBI:30413"/>
    </ligand>
    <ligandPart>
        <name>Fe</name>
        <dbReference type="ChEBI" id="CHEBI:18248"/>
    </ligandPart>
</feature>
<comment type="caution">
    <text evidence="8">The sequence shown here is derived from an EMBL/GenBank/DDBJ whole genome shotgun (WGS) entry which is preliminary data.</text>
</comment>
<evidence type="ECO:0000256" key="3">
    <source>
        <dbReference type="ARBA" id="ARBA00022617"/>
    </source>
</evidence>
<dbReference type="GO" id="GO:0020037">
    <property type="term" value="F:heme binding"/>
    <property type="evidence" value="ECO:0007669"/>
    <property type="project" value="InterPro"/>
</dbReference>
<reference evidence="8 9" key="1">
    <citation type="submission" date="2020-03" db="EMBL/GenBank/DDBJ databases">
        <title>Draft Genome Sequence of Cudoniella acicularis.</title>
        <authorList>
            <person name="Buettner E."/>
            <person name="Kellner H."/>
        </authorList>
    </citation>
    <scope>NUCLEOTIDE SEQUENCE [LARGE SCALE GENOMIC DNA]</scope>
    <source>
        <strain evidence="8 9">DSM 108380</strain>
    </source>
</reference>
<evidence type="ECO:0000313" key="8">
    <source>
        <dbReference type="EMBL" id="KAF4622706.1"/>
    </source>
</evidence>
<accession>A0A8H4VU12</accession>
<keyword evidence="3 6" id="KW-0349">Heme</keyword>
<dbReference type="InterPro" id="IPR002401">
    <property type="entry name" value="Cyt_P450_E_grp-I"/>
</dbReference>
<evidence type="ECO:0008006" key="10">
    <source>
        <dbReference type="Google" id="ProtNLM"/>
    </source>
</evidence>
<sequence>MMPFMDLINLFWLLWALCGLLVIHVTYNLFFSPLRSFPGPWFCKVSRFWYCYQLARGNLFLEIRRLHDIYGEVVRIAPNELSYNAAEAWVSIYGRNIQGNGESKPSALGTLFQKDPILYGTVLEGAETLIDAEGGDYTPQRRAIAHAFTRKSLLTKENIISYYIDRAIETLNVQLNTSKGPVDMIPLFGNTLFDLSCKLTVGRDLGAINAHGKIHPSVDTLDQAMKWIYIPVTARRFPLVSTIMDICQGFLAKGLLHLDAVGPLVAERLEHGGADTDFVFYMSKHSKDDQASKTQLLNNATVFIGAGTETTATLLCGAVYYILTNPAVLSKLTHEIRSAATDKSELNLGLTHNMTYLKAVMNECLRIYPPVPGTLTRVIPKGGAYICGRFVPSNAIVGVNQWATYHSADNFKHPDDFHPERWFDEVDKEFADDRRNALQPFNYGPRKCIANELSSMNSNLFLARLLWEFDMELDPSSHDWANQKGYMGPYKPPLMVKMTRRTEI</sequence>
<comment type="similarity">
    <text evidence="2 7">Belongs to the cytochrome P450 family.</text>
</comment>
<keyword evidence="5 6" id="KW-0408">Iron</keyword>
<dbReference type="PANTHER" id="PTHR24305">
    <property type="entry name" value="CYTOCHROME P450"/>
    <property type="match status" value="1"/>
</dbReference>
<evidence type="ECO:0000313" key="9">
    <source>
        <dbReference type="Proteomes" id="UP000566819"/>
    </source>
</evidence>
<proteinExistence type="inferred from homology"/>
<keyword evidence="7" id="KW-0560">Oxidoreductase</keyword>
<evidence type="ECO:0000256" key="2">
    <source>
        <dbReference type="ARBA" id="ARBA00010617"/>
    </source>
</evidence>
<comment type="cofactor">
    <cofactor evidence="1 6">
        <name>heme</name>
        <dbReference type="ChEBI" id="CHEBI:30413"/>
    </cofactor>
</comment>
<dbReference type="PANTHER" id="PTHR24305:SF210">
    <property type="entry name" value="CYTOCHROME P450 MONOOXYGENASE ASQL-RELATED"/>
    <property type="match status" value="1"/>
</dbReference>
<dbReference type="Pfam" id="PF00067">
    <property type="entry name" value="p450"/>
    <property type="match status" value="1"/>
</dbReference>
<dbReference type="AlphaFoldDB" id="A0A8H4VU12"/>
<dbReference type="SUPFAM" id="SSF48264">
    <property type="entry name" value="Cytochrome P450"/>
    <property type="match status" value="1"/>
</dbReference>
<keyword evidence="9" id="KW-1185">Reference proteome</keyword>